<keyword evidence="7 9" id="KW-0472">Membrane</keyword>
<evidence type="ECO:0000256" key="4">
    <source>
        <dbReference type="ARBA" id="ARBA00022519"/>
    </source>
</evidence>
<feature type="transmembrane region" description="Helical" evidence="9">
    <location>
        <begin position="12"/>
        <end position="36"/>
    </location>
</feature>
<accession>A0A5C8Z892</accession>
<keyword evidence="4 9" id="KW-0997">Cell inner membrane</keyword>
<evidence type="ECO:0000313" key="11">
    <source>
        <dbReference type="EMBL" id="TXR53371.1"/>
    </source>
</evidence>
<proteinExistence type="inferred from homology"/>
<evidence type="ECO:0000256" key="8">
    <source>
        <dbReference type="ARBA" id="ARBA00038436"/>
    </source>
</evidence>
<evidence type="ECO:0000256" key="5">
    <source>
        <dbReference type="ARBA" id="ARBA00022692"/>
    </source>
</evidence>
<comment type="similarity">
    <text evidence="8 9">Belongs to the TRAP transporter small permease family.</text>
</comment>
<dbReference type="PANTHER" id="PTHR35011:SF2">
    <property type="entry name" value="2,3-DIKETO-L-GULONATE TRAP TRANSPORTER SMALL PERMEASE PROTEIN YIAM"/>
    <property type="match status" value="1"/>
</dbReference>
<feature type="transmembrane region" description="Helical" evidence="9">
    <location>
        <begin position="86"/>
        <end position="108"/>
    </location>
</feature>
<dbReference type="GO" id="GO:0015740">
    <property type="term" value="P:C4-dicarboxylate transport"/>
    <property type="evidence" value="ECO:0007669"/>
    <property type="project" value="TreeGrafter"/>
</dbReference>
<evidence type="ECO:0000259" key="10">
    <source>
        <dbReference type="Pfam" id="PF04290"/>
    </source>
</evidence>
<dbReference type="RefSeq" id="WP_147712684.1">
    <property type="nucleotide sequence ID" value="NZ_VKAD01000001.1"/>
</dbReference>
<evidence type="ECO:0000256" key="1">
    <source>
        <dbReference type="ARBA" id="ARBA00004429"/>
    </source>
</evidence>
<dbReference type="Pfam" id="PF04290">
    <property type="entry name" value="DctQ"/>
    <property type="match status" value="1"/>
</dbReference>
<evidence type="ECO:0000256" key="2">
    <source>
        <dbReference type="ARBA" id="ARBA00022448"/>
    </source>
</evidence>
<keyword evidence="5 9" id="KW-0812">Transmembrane</keyword>
<comment type="subcellular location">
    <subcellularLocation>
        <location evidence="1 9">Cell inner membrane</location>
        <topology evidence="1 9">Multi-pass membrane protein</topology>
    </subcellularLocation>
</comment>
<dbReference type="AlphaFoldDB" id="A0A5C8Z892"/>
<keyword evidence="2 9" id="KW-0813">Transport</keyword>
<gene>
    <name evidence="11" type="ORF">FME95_02020</name>
</gene>
<feature type="transmembrane region" description="Helical" evidence="9">
    <location>
        <begin position="128"/>
        <end position="147"/>
    </location>
</feature>
<dbReference type="PANTHER" id="PTHR35011">
    <property type="entry name" value="2,3-DIKETO-L-GULONATE TRAP TRANSPORTER SMALL PERMEASE PROTEIN YIAM"/>
    <property type="match status" value="1"/>
</dbReference>
<comment type="subunit">
    <text evidence="9">The complex comprises the extracytoplasmic solute receptor protein and the two transmembrane proteins.</text>
</comment>
<comment type="caution">
    <text evidence="11">The sequence shown here is derived from an EMBL/GenBank/DDBJ whole genome shotgun (WGS) entry which is preliminary data.</text>
</comment>
<feature type="transmembrane region" description="Helical" evidence="9">
    <location>
        <begin position="48"/>
        <end position="65"/>
    </location>
</feature>
<evidence type="ECO:0000256" key="6">
    <source>
        <dbReference type="ARBA" id="ARBA00022989"/>
    </source>
</evidence>
<feature type="domain" description="Tripartite ATP-independent periplasmic transporters DctQ component" evidence="10">
    <location>
        <begin position="26"/>
        <end position="154"/>
    </location>
</feature>
<organism evidence="11 12">
    <name type="scientific">Reinekea thalattae</name>
    <dbReference type="NCBI Taxonomy" id="2593301"/>
    <lineage>
        <taxon>Bacteria</taxon>
        <taxon>Pseudomonadati</taxon>
        <taxon>Pseudomonadota</taxon>
        <taxon>Gammaproteobacteria</taxon>
        <taxon>Oceanospirillales</taxon>
        <taxon>Saccharospirillaceae</taxon>
        <taxon>Reinekea</taxon>
    </lineage>
</organism>
<keyword evidence="3" id="KW-1003">Cell membrane</keyword>
<keyword evidence="6 9" id="KW-1133">Transmembrane helix</keyword>
<keyword evidence="12" id="KW-1185">Reference proteome</keyword>
<evidence type="ECO:0000256" key="3">
    <source>
        <dbReference type="ARBA" id="ARBA00022475"/>
    </source>
</evidence>
<evidence type="ECO:0000256" key="9">
    <source>
        <dbReference type="RuleBase" id="RU369079"/>
    </source>
</evidence>
<dbReference type="InterPro" id="IPR007387">
    <property type="entry name" value="TRAP_DctQ"/>
</dbReference>
<protein>
    <recommendedName>
        <fullName evidence="9">TRAP transporter small permease protein</fullName>
    </recommendedName>
</protein>
<evidence type="ECO:0000313" key="12">
    <source>
        <dbReference type="Proteomes" id="UP000321764"/>
    </source>
</evidence>
<dbReference type="GO" id="GO:0022857">
    <property type="term" value="F:transmembrane transporter activity"/>
    <property type="evidence" value="ECO:0007669"/>
    <property type="project" value="UniProtKB-UniRule"/>
</dbReference>
<reference evidence="11 12" key="1">
    <citation type="submission" date="2019-07" db="EMBL/GenBank/DDBJ databases">
        <title>Reinekea sp. strain SSH23 genome sequencing and assembly.</title>
        <authorList>
            <person name="Kim I."/>
        </authorList>
    </citation>
    <scope>NUCLEOTIDE SEQUENCE [LARGE SCALE GENOMIC DNA]</scope>
    <source>
        <strain evidence="11 12">SSH23</strain>
    </source>
</reference>
<dbReference type="EMBL" id="VKAD01000001">
    <property type="protein sequence ID" value="TXR53371.1"/>
    <property type="molecule type" value="Genomic_DNA"/>
</dbReference>
<dbReference type="InterPro" id="IPR055348">
    <property type="entry name" value="DctQ"/>
</dbReference>
<evidence type="ECO:0000256" key="7">
    <source>
        <dbReference type="ARBA" id="ARBA00023136"/>
    </source>
</evidence>
<dbReference type="OrthoDB" id="2085311at2"/>
<name>A0A5C8Z892_9GAMM</name>
<sequence length="165" mass="18544">MLQKVSKALDQIEGFLIATILASASVLTFVQVFFRYVLNDSIFWAEEAVLYLIIAMSFLSTSLGVRKKSHITVDVLKACIPKSFQAVFLFISSLIGFVFGLLIFYYGYALYSSAVSRGQLTPTLRMPIAYIYALIPITACLQSFRYFESMVSLVFKPKQPDKTDS</sequence>
<dbReference type="GO" id="GO:0005886">
    <property type="term" value="C:plasma membrane"/>
    <property type="evidence" value="ECO:0007669"/>
    <property type="project" value="UniProtKB-SubCell"/>
</dbReference>
<comment type="function">
    <text evidence="9">Part of the tripartite ATP-independent periplasmic (TRAP) transport system.</text>
</comment>
<dbReference type="Proteomes" id="UP000321764">
    <property type="component" value="Unassembled WGS sequence"/>
</dbReference>